<evidence type="ECO:0000256" key="2">
    <source>
        <dbReference type="ARBA" id="ARBA00023015"/>
    </source>
</evidence>
<name>A0ABD1LZH5_9FABA</name>
<dbReference type="GO" id="GO:0003677">
    <property type="term" value="F:DNA binding"/>
    <property type="evidence" value="ECO:0007669"/>
    <property type="project" value="UniProtKB-KW"/>
</dbReference>
<evidence type="ECO:0000259" key="7">
    <source>
        <dbReference type="PROSITE" id="PS50863"/>
    </source>
</evidence>
<dbReference type="SUPFAM" id="SSF101936">
    <property type="entry name" value="DNA-binding pseudobarrel domain"/>
    <property type="match status" value="2"/>
</dbReference>
<feature type="region of interest" description="Disordered" evidence="6">
    <location>
        <begin position="114"/>
        <end position="197"/>
    </location>
</feature>
<dbReference type="PROSITE" id="PS50863">
    <property type="entry name" value="B3"/>
    <property type="match status" value="1"/>
</dbReference>
<evidence type="ECO:0000313" key="8">
    <source>
        <dbReference type="EMBL" id="KAL2328896.1"/>
    </source>
</evidence>
<dbReference type="InterPro" id="IPR050655">
    <property type="entry name" value="Plant_B3_domain"/>
</dbReference>
<evidence type="ECO:0000256" key="6">
    <source>
        <dbReference type="SAM" id="MobiDB-lite"/>
    </source>
</evidence>
<proteinExistence type="predicted"/>
<dbReference type="Gene3D" id="2.40.330.10">
    <property type="entry name" value="DNA-binding pseudobarrel domain"/>
    <property type="match status" value="2"/>
</dbReference>
<dbReference type="Proteomes" id="UP001603857">
    <property type="component" value="Unassembled WGS sequence"/>
</dbReference>
<evidence type="ECO:0000256" key="4">
    <source>
        <dbReference type="ARBA" id="ARBA00023163"/>
    </source>
</evidence>
<comment type="subcellular location">
    <subcellularLocation>
        <location evidence="1">Nucleus</location>
    </subcellularLocation>
</comment>
<dbReference type="PANTHER" id="PTHR31920:SF135">
    <property type="entry name" value="B3 DOMAIN-CONTAINING PROTEIN OS03G0621600-RELATED"/>
    <property type="match status" value="1"/>
</dbReference>
<dbReference type="EMBL" id="JBGMDY010000007">
    <property type="protein sequence ID" value="KAL2328896.1"/>
    <property type="molecule type" value="Genomic_DNA"/>
</dbReference>
<keyword evidence="2" id="KW-0805">Transcription regulation</keyword>
<gene>
    <name evidence="8" type="ORF">Fmac_022323</name>
</gene>
<dbReference type="Pfam" id="PF02362">
    <property type="entry name" value="B3"/>
    <property type="match status" value="1"/>
</dbReference>
<evidence type="ECO:0000256" key="5">
    <source>
        <dbReference type="ARBA" id="ARBA00023242"/>
    </source>
</evidence>
<evidence type="ECO:0000313" key="9">
    <source>
        <dbReference type="Proteomes" id="UP001603857"/>
    </source>
</evidence>
<dbReference type="PANTHER" id="PTHR31920">
    <property type="entry name" value="B3 DOMAIN-CONTAINING"/>
    <property type="match status" value="1"/>
</dbReference>
<dbReference type="SMART" id="SM01019">
    <property type="entry name" value="B3"/>
    <property type="match status" value="1"/>
</dbReference>
<dbReference type="CDD" id="cd10017">
    <property type="entry name" value="B3_DNA"/>
    <property type="match status" value="1"/>
</dbReference>
<evidence type="ECO:0000256" key="3">
    <source>
        <dbReference type="ARBA" id="ARBA00023125"/>
    </source>
</evidence>
<organism evidence="8 9">
    <name type="scientific">Flemingia macrophylla</name>
    <dbReference type="NCBI Taxonomy" id="520843"/>
    <lineage>
        <taxon>Eukaryota</taxon>
        <taxon>Viridiplantae</taxon>
        <taxon>Streptophyta</taxon>
        <taxon>Embryophyta</taxon>
        <taxon>Tracheophyta</taxon>
        <taxon>Spermatophyta</taxon>
        <taxon>Magnoliopsida</taxon>
        <taxon>eudicotyledons</taxon>
        <taxon>Gunneridae</taxon>
        <taxon>Pentapetalae</taxon>
        <taxon>rosids</taxon>
        <taxon>fabids</taxon>
        <taxon>Fabales</taxon>
        <taxon>Fabaceae</taxon>
        <taxon>Papilionoideae</taxon>
        <taxon>50 kb inversion clade</taxon>
        <taxon>NPAAA clade</taxon>
        <taxon>indigoferoid/millettioid clade</taxon>
        <taxon>Phaseoleae</taxon>
        <taxon>Flemingia</taxon>
    </lineage>
</organism>
<feature type="compositionally biased region" description="Acidic residues" evidence="6">
    <location>
        <begin position="115"/>
        <end position="179"/>
    </location>
</feature>
<protein>
    <recommendedName>
        <fullName evidence="7">TF-B3 domain-containing protein</fullName>
    </recommendedName>
</protein>
<dbReference type="InterPro" id="IPR003340">
    <property type="entry name" value="B3_DNA-bd"/>
</dbReference>
<dbReference type="GO" id="GO:0005634">
    <property type="term" value="C:nucleus"/>
    <property type="evidence" value="ECO:0007669"/>
    <property type="project" value="UniProtKB-SubCell"/>
</dbReference>
<accession>A0ABD1LZH5</accession>
<feature type="domain" description="TF-B3" evidence="7">
    <location>
        <begin position="9"/>
        <end position="104"/>
    </location>
</feature>
<dbReference type="InterPro" id="IPR015300">
    <property type="entry name" value="DNA-bd_pseudobarrel_sf"/>
</dbReference>
<evidence type="ECO:0000256" key="1">
    <source>
        <dbReference type="ARBA" id="ARBA00004123"/>
    </source>
</evidence>
<reference evidence="8 9" key="1">
    <citation type="submission" date="2024-08" db="EMBL/GenBank/DDBJ databases">
        <title>Insights into the chromosomal genome structure of Flemingia macrophylla.</title>
        <authorList>
            <person name="Ding Y."/>
            <person name="Zhao Y."/>
            <person name="Bi W."/>
            <person name="Wu M."/>
            <person name="Zhao G."/>
            <person name="Gong Y."/>
            <person name="Li W."/>
            <person name="Zhang P."/>
        </authorList>
    </citation>
    <scope>NUCLEOTIDE SEQUENCE [LARGE SCALE GENOMIC DNA]</scope>
    <source>
        <strain evidence="8">DYQJB</strain>
        <tissue evidence="8">Leaf</tissue>
    </source>
</reference>
<keyword evidence="4" id="KW-0804">Transcription</keyword>
<sequence length="340" mass="39836">MTTGAKKHPDFFKVYLPEQSSERLLIPNAFVRLINLQGRIPEDVILRNCSGRVWHVKTRLIGEKLYFDDGWKVFREENCLGKADFLVFEYDGCNEFKVLILEVSTQCEKPVVKMEEEENENVEEEAEAQQVDEMEVREEEEHEQVEEGMIEDEEDSEDEDYDSDEDDDSAYDNVSDEDSAGLGEIASSYAPRDEGPLEVYEYDPDMYIQPENPYFEAKLYKSRRNELHIPGNVIKDFCLTFTEKVTLFCCGCCQRQDIQENELRDYHLSLAQHAPIRKRYLEVSGEVCRWLDGRVCVKGWLSFCRRNKMTRYDTCLCEIISDEDQIVRMFRVHVVGGRRE</sequence>
<keyword evidence="9" id="KW-1185">Reference proteome</keyword>
<dbReference type="AlphaFoldDB" id="A0ABD1LZH5"/>
<comment type="caution">
    <text evidence="8">The sequence shown here is derived from an EMBL/GenBank/DDBJ whole genome shotgun (WGS) entry which is preliminary data.</text>
</comment>
<keyword evidence="5" id="KW-0539">Nucleus</keyword>
<keyword evidence="3" id="KW-0238">DNA-binding</keyword>